<keyword evidence="3" id="KW-1185">Reference proteome</keyword>
<name>A0AAP0AT84_9ASPA</name>
<evidence type="ECO:0000313" key="2">
    <source>
        <dbReference type="EMBL" id="KAK8914086.1"/>
    </source>
</evidence>
<proteinExistence type="predicted"/>
<dbReference type="Proteomes" id="UP001418222">
    <property type="component" value="Unassembled WGS sequence"/>
</dbReference>
<reference evidence="2 3" key="1">
    <citation type="journal article" date="2022" name="Nat. Plants">
        <title>Genomes of leafy and leafless Platanthera orchids illuminate the evolution of mycoheterotrophy.</title>
        <authorList>
            <person name="Li M.H."/>
            <person name="Liu K.W."/>
            <person name="Li Z."/>
            <person name="Lu H.C."/>
            <person name="Ye Q.L."/>
            <person name="Zhang D."/>
            <person name="Wang J.Y."/>
            <person name="Li Y.F."/>
            <person name="Zhong Z.M."/>
            <person name="Liu X."/>
            <person name="Yu X."/>
            <person name="Liu D.K."/>
            <person name="Tu X.D."/>
            <person name="Liu B."/>
            <person name="Hao Y."/>
            <person name="Liao X.Y."/>
            <person name="Jiang Y.T."/>
            <person name="Sun W.H."/>
            <person name="Chen J."/>
            <person name="Chen Y.Q."/>
            <person name="Ai Y."/>
            <person name="Zhai J.W."/>
            <person name="Wu S.S."/>
            <person name="Zhou Z."/>
            <person name="Hsiao Y.Y."/>
            <person name="Wu W.L."/>
            <person name="Chen Y.Y."/>
            <person name="Lin Y.F."/>
            <person name="Hsu J.L."/>
            <person name="Li C.Y."/>
            <person name="Wang Z.W."/>
            <person name="Zhao X."/>
            <person name="Zhong W.Y."/>
            <person name="Ma X.K."/>
            <person name="Ma L."/>
            <person name="Huang J."/>
            <person name="Chen G.Z."/>
            <person name="Huang M.Z."/>
            <person name="Huang L."/>
            <person name="Peng D.H."/>
            <person name="Luo Y.B."/>
            <person name="Zou S.Q."/>
            <person name="Chen S.P."/>
            <person name="Lan S."/>
            <person name="Tsai W.C."/>
            <person name="Van de Peer Y."/>
            <person name="Liu Z.J."/>
        </authorList>
    </citation>
    <scope>NUCLEOTIDE SEQUENCE [LARGE SCALE GENOMIC DNA]</scope>
    <source>
        <strain evidence="2">Lor287</strain>
    </source>
</reference>
<sequence length="210" mass="22860">MSQNFSHRPISLASPITTAYHNPNPDRKKNPPSRRWHSLATSPRPPRTSSNFRRRSPRPALTPPPISTATFFFHQSPLRRKASTSPVWKLCEAFQFPPKIAIVVAITWKQERSPSCGGVEGAMVVNAKAGDTKGTVIVNARPGVGVAELNGCGQTVTIETLIREGRVVIVGGNKEGTIVLNGIVNVGGVERMVCQHGIKSKKKRHGLAYK</sequence>
<dbReference type="EMBL" id="JBBWWQ010000021">
    <property type="protein sequence ID" value="KAK8914086.1"/>
    <property type="molecule type" value="Genomic_DNA"/>
</dbReference>
<dbReference type="AlphaFoldDB" id="A0AAP0AT84"/>
<evidence type="ECO:0000256" key="1">
    <source>
        <dbReference type="SAM" id="MobiDB-lite"/>
    </source>
</evidence>
<organism evidence="2 3">
    <name type="scientific">Platanthera zijinensis</name>
    <dbReference type="NCBI Taxonomy" id="2320716"/>
    <lineage>
        <taxon>Eukaryota</taxon>
        <taxon>Viridiplantae</taxon>
        <taxon>Streptophyta</taxon>
        <taxon>Embryophyta</taxon>
        <taxon>Tracheophyta</taxon>
        <taxon>Spermatophyta</taxon>
        <taxon>Magnoliopsida</taxon>
        <taxon>Liliopsida</taxon>
        <taxon>Asparagales</taxon>
        <taxon>Orchidaceae</taxon>
        <taxon>Orchidoideae</taxon>
        <taxon>Orchideae</taxon>
        <taxon>Orchidinae</taxon>
        <taxon>Platanthera</taxon>
    </lineage>
</organism>
<feature type="region of interest" description="Disordered" evidence="1">
    <location>
        <begin position="1"/>
        <end position="68"/>
    </location>
</feature>
<gene>
    <name evidence="2" type="ORF">KSP39_PZI024079</name>
</gene>
<comment type="caution">
    <text evidence="2">The sequence shown here is derived from an EMBL/GenBank/DDBJ whole genome shotgun (WGS) entry which is preliminary data.</text>
</comment>
<accession>A0AAP0AT84</accession>
<evidence type="ECO:0000313" key="3">
    <source>
        <dbReference type="Proteomes" id="UP001418222"/>
    </source>
</evidence>
<protein>
    <submittedName>
        <fullName evidence="2">Uncharacterized protein</fullName>
    </submittedName>
</protein>